<dbReference type="Proteomes" id="UP001222325">
    <property type="component" value="Unassembled WGS sequence"/>
</dbReference>
<reference evidence="3" key="1">
    <citation type="submission" date="2023-03" db="EMBL/GenBank/DDBJ databases">
        <title>Massive genome expansion in bonnet fungi (Mycena s.s.) driven by repeated elements and novel gene families across ecological guilds.</title>
        <authorList>
            <consortium name="Lawrence Berkeley National Laboratory"/>
            <person name="Harder C.B."/>
            <person name="Miyauchi S."/>
            <person name="Viragh M."/>
            <person name="Kuo A."/>
            <person name="Thoen E."/>
            <person name="Andreopoulos B."/>
            <person name="Lu D."/>
            <person name="Skrede I."/>
            <person name="Drula E."/>
            <person name="Henrissat B."/>
            <person name="Morin E."/>
            <person name="Kohler A."/>
            <person name="Barry K."/>
            <person name="LaButti K."/>
            <person name="Morin E."/>
            <person name="Salamov A."/>
            <person name="Lipzen A."/>
            <person name="Mereny Z."/>
            <person name="Hegedus B."/>
            <person name="Baldrian P."/>
            <person name="Stursova M."/>
            <person name="Weitz H."/>
            <person name="Taylor A."/>
            <person name="Grigoriev I.V."/>
            <person name="Nagy L.G."/>
            <person name="Martin F."/>
            <person name="Kauserud H."/>
        </authorList>
    </citation>
    <scope>NUCLEOTIDE SEQUENCE</scope>
    <source>
        <strain evidence="3">CBHHK173m</strain>
    </source>
</reference>
<dbReference type="EMBL" id="JARJCN010000036">
    <property type="protein sequence ID" value="KAJ7084765.1"/>
    <property type="molecule type" value="Genomic_DNA"/>
</dbReference>
<gene>
    <name evidence="3" type="ORF">B0H15DRAFT_951263</name>
</gene>
<feature type="region of interest" description="Disordered" evidence="1">
    <location>
        <begin position="1"/>
        <end position="117"/>
    </location>
</feature>
<feature type="compositionally biased region" description="Gly residues" evidence="1">
    <location>
        <begin position="1"/>
        <end position="28"/>
    </location>
</feature>
<protein>
    <recommendedName>
        <fullName evidence="2">DUF6532 domain-containing protein</fullName>
    </recommendedName>
</protein>
<organism evidence="3 4">
    <name type="scientific">Mycena belliarum</name>
    <dbReference type="NCBI Taxonomy" id="1033014"/>
    <lineage>
        <taxon>Eukaryota</taxon>
        <taxon>Fungi</taxon>
        <taxon>Dikarya</taxon>
        <taxon>Basidiomycota</taxon>
        <taxon>Agaricomycotina</taxon>
        <taxon>Agaricomycetes</taxon>
        <taxon>Agaricomycetidae</taxon>
        <taxon>Agaricales</taxon>
        <taxon>Marasmiineae</taxon>
        <taxon>Mycenaceae</taxon>
        <taxon>Mycena</taxon>
    </lineage>
</organism>
<dbReference type="Pfam" id="PF20149">
    <property type="entry name" value="DUF6532"/>
    <property type="match status" value="1"/>
</dbReference>
<feature type="domain" description="DUF6532" evidence="2">
    <location>
        <begin position="141"/>
        <end position="340"/>
    </location>
</feature>
<feature type="compositionally biased region" description="Basic residues" evidence="1">
    <location>
        <begin position="68"/>
        <end position="77"/>
    </location>
</feature>
<evidence type="ECO:0000256" key="1">
    <source>
        <dbReference type="SAM" id="MobiDB-lite"/>
    </source>
</evidence>
<name>A0AAD6U0K9_9AGAR</name>
<evidence type="ECO:0000259" key="2">
    <source>
        <dbReference type="Pfam" id="PF20149"/>
    </source>
</evidence>
<feature type="compositionally biased region" description="Acidic residues" evidence="1">
    <location>
        <begin position="83"/>
        <end position="100"/>
    </location>
</feature>
<keyword evidence="4" id="KW-1185">Reference proteome</keyword>
<accession>A0AAD6U0K9</accession>
<proteinExistence type="predicted"/>
<dbReference type="AlphaFoldDB" id="A0AAD6U0K9"/>
<sequence length="407" mass="45522">MGGGGMDNTGSGGIDSGSSGGSDHGGNGEVCHEPSWSQAPDVDEDLDGQPPAVSSLEFSTRDVEPRFNLKRKSRPSQHRVVEDPEDDDEHSDEDDSDTAEAEMPRKKKQKSRSISAVAADHREICEAAYPKIKIELTHRLPFPTTDIRRTGPRQTQTDEFTELILGVFTDAAFELELDDVRPTLEDIRLIRSRVPQFRAGIKILARLWVPAEYKLVDIKTLQNPTPASIEAQLEANRARVKMLLMTYIYKDPDNIGPETMFCNAIFQQILTVYWFGALENDRAFYFDTMTQVELVTLALIIVAVLSAIEEWATGRCVAKQFTHKSYFAAYKDILKSLRKWQAHSDKQVAEHGATRNMTADYQEELLRTARALATNQPEGREEEGEGEMDMFSLDAMFALAAANSGRS</sequence>
<dbReference type="InterPro" id="IPR045341">
    <property type="entry name" value="DUF6532"/>
</dbReference>
<comment type="caution">
    <text evidence="3">The sequence shown here is derived from an EMBL/GenBank/DDBJ whole genome shotgun (WGS) entry which is preliminary data.</text>
</comment>
<evidence type="ECO:0000313" key="4">
    <source>
        <dbReference type="Proteomes" id="UP001222325"/>
    </source>
</evidence>
<evidence type="ECO:0000313" key="3">
    <source>
        <dbReference type="EMBL" id="KAJ7084765.1"/>
    </source>
</evidence>